<dbReference type="CDD" id="cd18870">
    <property type="entry name" value="NUDIX_AcylCoAdiphos_Nudt19"/>
    <property type="match status" value="1"/>
</dbReference>
<evidence type="ECO:0000313" key="3">
    <source>
        <dbReference type="Proteomes" id="UP000249061"/>
    </source>
</evidence>
<feature type="domain" description="Nudix hydrolase" evidence="1">
    <location>
        <begin position="16"/>
        <end position="207"/>
    </location>
</feature>
<dbReference type="Gene3D" id="3.90.79.10">
    <property type="entry name" value="Nucleoside Triphosphate Pyrophosphohydrolase"/>
    <property type="match status" value="1"/>
</dbReference>
<reference evidence="2 3" key="1">
    <citation type="submission" date="2017-08" db="EMBL/GenBank/DDBJ databases">
        <title>Infants hospitalized years apart are colonized by the same room-sourced microbial strains.</title>
        <authorList>
            <person name="Brooks B."/>
            <person name="Olm M.R."/>
            <person name="Firek B.A."/>
            <person name="Baker R."/>
            <person name="Thomas B.C."/>
            <person name="Morowitz M.J."/>
            <person name="Banfield J.F."/>
        </authorList>
    </citation>
    <scope>NUCLEOTIDE SEQUENCE [LARGE SCALE GENOMIC DNA]</scope>
    <source>
        <strain evidence="2">S2_003_000_R2_14</strain>
    </source>
</reference>
<dbReference type="Pfam" id="PF00753">
    <property type="entry name" value="Lactamase_B"/>
    <property type="match status" value="1"/>
</dbReference>
<dbReference type="InterPro" id="IPR041516">
    <property type="entry name" value="LACTB2_WH"/>
</dbReference>
<dbReference type="Gene3D" id="3.60.15.10">
    <property type="entry name" value="Ribonuclease Z/Hydroxyacylglutathione hydrolase-like"/>
    <property type="match status" value="1"/>
</dbReference>
<dbReference type="SMART" id="SM00849">
    <property type="entry name" value="Lactamase_B"/>
    <property type="match status" value="1"/>
</dbReference>
<dbReference type="PANTHER" id="PTHR23131">
    <property type="entry name" value="ENDORIBONUCLEASE LACTB2"/>
    <property type="match status" value="1"/>
</dbReference>
<dbReference type="SUPFAM" id="SSF56281">
    <property type="entry name" value="Metallo-hydrolase/oxidoreductase"/>
    <property type="match status" value="1"/>
</dbReference>
<dbReference type="CDD" id="cd16278">
    <property type="entry name" value="metallo-hydrolase-like_MBL-fold"/>
    <property type="match status" value="1"/>
</dbReference>
<dbReference type="PROSITE" id="PS51462">
    <property type="entry name" value="NUDIX"/>
    <property type="match status" value="1"/>
</dbReference>
<dbReference type="InterPro" id="IPR001279">
    <property type="entry name" value="Metallo-B-lactamas"/>
</dbReference>
<dbReference type="InterPro" id="IPR036866">
    <property type="entry name" value="RibonucZ/Hydroxyglut_hydro"/>
</dbReference>
<dbReference type="InterPro" id="IPR036388">
    <property type="entry name" value="WH-like_DNA-bd_sf"/>
</dbReference>
<dbReference type="InterPro" id="IPR050662">
    <property type="entry name" value="Sec-metab_biosynth-thioest"/>
</dbReference>
<name>A0A2W5T7W3_9BACT</name>
<sequence>MSEALPGVPLPPPPPPPRDASVVVLFRRVAGGVEVFWLEREQRLQFAGGFYAFAGGKLDEADKQVPVDGAKGDQAAFIACAARELFEETGVLKAGGAETLAQLELDELRRAVLAETLSFAQLLSSRGLVLHADDFVPSGRWITPPYLPRGFDARFFLVEAPANQSAIVWKGELTAGEWIAPNEALKRWERATALLHPPNLHALQVMANFTDVASAAKQLASAPHLTNFIAARIEFQRGIMLFPLLTPTLPPATHTNCYLLGTRELLVVDPGSPDDEEIDRLIRFTRALDGMHVKAIVLTHHHGDHTGGAKRLAEQLGVPVWAHERTADRVPVEVARTLHEGEVIVLDGPMPMRWRVLHTPGHARGHVTLVDEATNAAIVGDMVAGVGTIVIDPPEGDMAEYLRQLARLEGLPVAAVYPAHGPVIPDGPGKMREYQLHRAWREQKVFEALQSFDGEVEIGKLVERAYDDVAAFVWPIAERNTEAILEKLIQEGRATRNGARVTAAGTAS</sequence>
<dbReference type="SUPFAM" id="SSF55811">
    <property type="entry name" value="Nudix"/>
    <property type="match status" value="1"/>
</dbReference>
<dbReference type="InterPro" id="IPR015797">
    <property type="entry name" value="NUDIX_hydrolase-like_dom_sf"/>
</dbReference>
<dbReference type="InterPro" id="IPR000086">
    <property type="entry name" value="NUDIX_hydrolase_dom"/>
</dbReference>
<gene>
    <name evidence="2" type="ORF">DI536_22810</name>
</gene>
<dbReference type="PANTHER" id="PTHR23131:SF0">
    <property type="entry name" value="ENDORIBONUCLEASE LACTB2"/>
    <property type="match status" value="1"/>
</dbReference>
<accession>A0A2W5T7W3</accession>
<keyword evidence="2" id="KW-0378">Hydrolase</keyword>
<organism evidence="2 3">
    <name type="scientific">Archangium gephyra</name>
    <dbReference type="NCBI Taxonomy" id="48"/>
    <lineage>
        <taxon>Bacteria</taxon>
        <taxon>Pseudomonadati</taxon>
        <taxon>Myxococcota</taxon>
        <taxon>Myxococcia</taxon>
        <taxon>Myxococcales</taxon>
        <taxon>Cystobacterineae</taxon>
        <taxon>Archangiaceae</taxon>
        <taxon>Archangium</taxon>
    </lineage>
</organism>
<comment type="caution">
    <text evidence="2">The sequence shown here is derived from an EMBL/GenBank/DDBJ whole genome shotgun (WGS) entry which is preliminary data.</text>
</comment>
<protein>
    <submittedName>
        <fullName evidence="2">MBL fold metallo-hydrolase</fullName>
    </submittedName>
</protein>
<dbReference type="EMBL" id="QFQP01000022">
    <property type="protein sequence ID" value="PZR09073.1"/>
    <property type="molecule type" value="Genomic_DNA"/>
</dbReference>
<evidence type="ECO:0000259" key="1">
    <source>
        <dbReference type="PROSITE" id="PS51462"/>
    </source>
</evidence>
<proteinExistence type="predicted"/>
<dbReference type="Pfam" id="PF17778">
    <property type="entry name" value="WHD_BLACT"/>
    <property type="match status" value="1"/>
</dbReference>
<evidence type="ECO:0000313" key="2">
    <source>
        <dbReference type="EMBL" id="PZR09073.1"/>
    </source>
</evidence>
<dbReference type="AlphaFoldDB" id="A0A2W5T7W3"/>
<dbReference type="Gene3D" id="1.10.10.10">
    <property type="entry name" value="Winged helix-like DNA-binding domain superfamily/Winged helix DNA-binding domain"/>
    <property type="match status" value="1"/>
</dbReference>
<dbReference type="Proteomes" id="UP000249061">
    <property type="component" value="Unassembled WGS sequence"/>
</dbReference>
<dbReference type="GO" id="GO:0016787">
    <property type="term" value="F:hydrolase activity"/>
    <property type="evidence" value="ECO:0007669"/>
    <property type="project" value="UniProtKB-KW"/>
</dbReference>